<dbReference type="GO" id="GO:0003887">
    <property type="term" value="F:DNA-directed DNA polymerase activity"/>
    <property type="evidence" value="ECO:0007669"/>
    <property type="project" value="UniProtKB-KW"/>
</dbReference>
<dbReference type="InterPro" id="IPR027417">
    <property type="entry name" value="P-loop_NTPase"/>
</dbReference>
<dbReference type="NCBIfam" id="TIGR01128">
    <property type="entry name" value="holA"/>
    <property type="match status" value="1"/>
</dbReference>
<dbReference type="PANTHER" id="PTHR34388">
    <property type="entry name" value="DNA POLYMERASE III SUBUNIT DELTA"/>
    <property type="match status" value="1"/>
</dbReference>
<reference evidence="6" key="1">
    <citation type="submission" date="2016-10" db="EMBL/GenBank/DDBJ databases">
        <authorList>
            <person name="Varghese N."/>
            <person name="Submissions S."/>
        </authorList>
    </citation>
    <scope>NUCLEOTIDE SEQUENCE [LARGE SCALE GENOMIC DNA]</scope>
    <source>
        <strain evidence="6">XBD1002</strain>
    </source>
</reference>
<proteinExistence type="predicted"/>
<dbReference type="GO" id="GO:0009360">
    <property type="term" value="C:DNA polymerase III complex"/>
    <property type="evidence" value="ECO:0007669"/>
    <property type="project" value="TreeGrafter"/>
</dbReference>
<keyword evidence="2" id="KW-0548">Nucleotidyltransferase</keyword>
<sequence>MAAISPIYLYTGPEFGKRNEAVDAVKAAHKKQFGVIDEHSFYLLETPLSEVMTILQSGTLFSDGVCVVCRNAELIKKKDEIQMIADWLQNPDPSAILILISDEVAVDSKLEKLVPTPNRKKFWEMFESDKLPWVTSYFSKNGYRIEQSAAKLILELIENNTQSLAAECSRFFVLFPKDHEITEADVDSVLTHSREENAFSLFRELANSADPAPVRLEKGLQILQKIRLSKENSSVMIIAGLASCFRKLEDWHKRGEAAIPQTMLQKQYRSAAKVWELKHTAAILAVLASTDMEIRSGGAQMEDVLLQKMLYEIVIKNGAQLSSY</sequence>
<accession>A0A1I3L2Y8</accession>
<dbReference type="RefSeq" id="WP_074931615.1">
    <property type="nucleotide sequence ID" value="NZ_FORI01000006.1"/>
</dbReference>
<dbReference type="Gene3D" id="1.10.8.60">
    <property type="match status" value="1"/>
</dbReference>
<evidence type="ECO:0000256" key="2">
    <source>
        <dbReference type="ARBA" id="ARBA00022695"/>
    </source>
</evidence>
<dbReference type="Gene3D" id="3.40.50.300">
    <property type="entry name" value="P-loop containing nucleotide triphosphate hydrolases"/>
    <property type="match status" value="1"/>
</dbReference>
<keyword evidence="3" id="KW-0235">DNA replication</keyword>
<evidence type="ECO:0000313" key="6">
    <source>
        <dbReference type="Proteomes" id="UP000182737"/>
    </source>
</evidence>
<dbReference type="AlphaFoldDB" id="A0A1I3L2Y8"/>
<dbReference type="GO" id="GO:0006261">
    <property type="term" value="P:DNA-templated DNA replication"/>
    <property type="evidence" value="ECO:0007669"/>
    <property type="project" value="TreeGrafter"/>
</dbReference>
<dbReference type="EMBL" id="FORI01000006">
    <property type="protein sequence ID" value="SFI79059.1"/>
    <property type="molecule type" value="Genomic_DNA"/>
</dbReference>
<dbReference type="SUPFAM" id="SSF52540">
    <property type="entry name" value="P-loop containing nucleoside triphosphate hydrolases"/>
    <property type="match status" value="1"/>
</dbReference>
<dbReference type="Gene3D" id="1.20.272.10">
    <property type="match status" value="1"/>
</dbReference>
<evidence type="ECO:0000256" key="4">
    <source>
        <dbReference type="ARBA" id="ARBA00022932"/>
    </source>
</evidence>
<dbReference type="GO" id="GO:0003677">
    <property type="term" value="F:DNA binding"/>
    <property type="evidence" value="ECO:0007669"/>
    <property type="project" value="InterPro"/>
</dbReference>
<evidence type="ECO:0000256" key="1">
    <source>
        <dbReference type="ARBA" id="ARBA00022679"/>
    </source>
</evidence>
<keyword evidence="4" id="KW-0239">DNA-directed DNA polymerase</keyword>
<name>A0A1I3L2Y8_9SPIR</name>
<gene>
    <name evidence="5" type="ORF">SAMN04487775_1068</name>
</gene>
<keyword evidence="1" id="KW-0808">Transferase</keyword>
<keyword evidence="6" id="KW-1185">Reference proteome</keyword>
<dbReference type="InterPro" id="IPR005790">
    <property type="entry name" value="DNA_polIII_delta"/>
</dbReference>
<evidence type="ECO:0000313" key="5">
    <source>
        <dbReference type="EMBL" id="SFI79059.1"/>
    </source>
</evidence>
<dbReference type="PANTHER" id="PTHR34388:SF1">
    <property type="entry name" value="DNA POLYMERASE III SUBUNIT DELTA"/>
    <property type="match status" value="1"/>
</dbReference>
<dbReference type="Proteomes" id="UP000182737">
    <property type="component" value="Unassembled WGS sequence"/>
</dbReference>
<organism evidence="5 6">
    <name type="scientific">Treponema bryantii</name>
    <dbReference type="NCBI Taxonomy" id="163"/>
    <lineage>
        <taxon>Bacteria</taxon>
        <taxon>Pseudomonadati</taxon>
        <taxon>Spirochaetota</taxon>
        <taxon>Spirochaetia</taxon>
        <taxon>Spirochaetales</taxon>
        <taxon>Treponemataceae</taxon>
        <taxon>Treponema</taxon>
    </lineage>
</organism>
<dbReference type="OrthoDB" id="367647at2"/>
<protein>
    <submittedName>
        <fullName evidence="5">DNA polymerase III, delta subunit</fullName>
    </submittedName>
</protein>
<evidence type="ECO:0000256" key="3">
    <source>
        <dbReference type="ARBA" id="ARBA00022705"/>
    </source>
</evidence>